<dbReference type="InterPro" id="IPR009057">
    <property type="entry name" value="Homeodomain-like_sf"/>
</dbReference>
<dbReference type="PANTHER" id="PTHR30514">
    <property type="entry name" value="GLUCOKINASE"/>
    <property type="match status" value="1"/>
</dbReference>
<feature type="domain" description="HTH rpiR-type" evidence="4">
    <location>
        <begin position="1"/>
        <end position="67"/>
    </location>
</feature>
<dbReference type="InterPro" id="IPR000281">
    <property type="entry name" value="HTH_RpiR"/>
</dbReference>
<evidence type="ECO:0000256" key="3">
    <source>
        <dbReference type="ARBA" id="ARBA00023163"/>
    </source>
</evidence>
<keyword evidence="7" id="KW-1185">Reference proteome</keyword>
<dbReference type="InterPro" id="IPR047640">
    <property type="entry name" value="RpiR-like"/>
</dbReference>
<dbReference type="SUPFAM" id="SSF53697">
    <property type="entry name" value="SIS domain"/>
    <property type="match status" value="1"/>
</dbReference>
<reference evidence="6 7" key="1">
    <citation type="submission" date="2016-10" db="EMBL/GenBank/DDBJ databases">
        <authorList>
            <person name="de Groot N.N."/>
        </authorList>
    </citation>
    <scope>NUCLEOTIDE SEQUENCE [LARGE SCALE GENOMIC DNA]</scope>
    <source>
        <strain evidence="6 7">ATCC BAA-466</strain>
    </source>
</reference>
<name>A0A1G7QQ41_9LACT</name>
<dbReference type="SUPFAM" id="SSF46689">
    <property type="entry name" value="Homeodomain-like"/>
    <property type="match status" value="1"/>
</dbReference>
<dbReference type="STRING" id="120956.SAMN05421791_102177"/>
<dbReference type="AlphaFoldDB" id="A0A1G7QQ41"/>
<dbReference type="Gene3D" id="3.40.50.10490">
    <property type="entry name" value="Glucose-6-phosphate isomerase like protein, domain 1"/>
    <property type="match status" value="1"/>
</dbReference>
<keyword evidence="1" id="KW-0805">Transcription regulation</keyword>
<dbReference type="InterPro" id="IPR036388">
    <property type="entry name" value="WH-like_DNA-bd_sf"/>
</dbReference>
<dbReference type="GO" id="GO:0003677">
    <property type="term" value="F:DNA binding"/>
    <property type="evidence" value="ECO:0007669"/>
    <property type="project" value="UniProtKB-KW"/>
</dbReference>
<protein>
    <submittedName>
        <fullName evidence="6">DNA-binding transcriptional regulator, MurR/RpiR family, contains HTH and SIS domains</fullName>
    </submittedName>
</protein>
<keyword evidence="2 6" id="KW-0238">DNA-binding</keyword>
<organism evidence="6 7">
    <name type="scientific">Facklamia miroungae</name>
    <dbReference type="NCBI Taxonomy" id="120956"/>
    <lineage>
        <taxon>Bacteria</taxon>
        <taxon>Bacillati</taxon>
        <taxon>Bacillota</taxon>
        <taxon>Bacilli</taxon>
        <taxon>Lactobacillales</taxon>
        <taxon>Aerococcaceae</taxon>
        <taxon>Facklamia</taxon>
    </lineage>
</organism>
<keyword evidence="3" id="KW-0804">Transcription</keyword>
<dbReference type="PROSITE" id="PS51071">
    <property type="entry name" value="HTH_RPIR"/>
    <property type="match status" value="1"/>
</dbReference>
<evidence type="ECO:0000259" key="4">
    <source>
        <dbReference type="PROSITE" id="PS51071"/>
    </source>
</evidence>
<dbReference type="Gene3D" id="1.10.10.10">
    <property type="entry name" value="Winged helix-like DNA-binding domain superfamily/Winged helix DNA-binding domain"/>
    <property type="match status" value="1"/>
</dbReference>
<dbReference type="EMBL" id="FNCK01000002">
    <property type="protein sequence ID" value="SDG00651.1"/>
    <property type="molecule type" value="Genomic_DNA"/>
</dbReference>
<dbReference type="GO" id="GO:0097367">
    <property type="term" value="F:carbohydrate derivative binding"/>
    <property type="evidence" value="ECO:0007669"/>
    <property type="project" value="InterPro"/>
</dbReference>
<feature type="domain" description="SIS" evidence="5">
    <location>
        <begin position="111"/>
        <end position="256"/>
    </location>
</feature>
<evidence type="ECO:0000256" key="2">
    <source>
        <dbReference type="ARBA" id="ARBA00023125"/>
    </source>
</evidence>
<evidence type="ECO:0000313" key="7">
    <source>
        <dbReference type="Proteomes" id="UP000199708"/>
    </source>
</evidence>
<dbReference type="Pfam" id="PF01380">
    <property type="entry name" value="SIS"/>
    <property type="match status" value="1"/>
</dbReference>
<proteinExistence type="predicted"/>
<dbReference type="Proteomes" id="UP000199708">
    <property type="component" value="Unassembled WGS sequence"/>
</dbReference>
<dbReference type="PROSITE" id="PS51464">
    <property type="entry name" value="SIS"/>
    <property type="match status" value="1"/>
</dbReference>
<sequence length="272" mass="30136">MDSLTSSERKVANYIIDHPQEIVTMSAQDLGKICGSSSSAVIRLVKALDFSGFTEFKVQLSGQIGHLGQQPLTDISEFETVSEIKDKLAMNLNHFLSTNNAKISEELIQKVVEELNQAKIIFVYGIGASHIVAKDIQQKFTRLGKQVICSLDHHELVAAISLQGKEALFVGISASGETSEVIYLLELAKTCGLRTLALTEDTENRLCEKADIALKTAKTDLVILRSGATLSIINHLYVIGIIYYSYLTLNYDENIEILMKTRQATDSLRDFY</sequence>
<evidence type="ECO:0000256" key="1">
    <source>
        <dbReference type="ARBA" id="ARBA00023015"/>
    </source>
</evidence>
<dbReference type="InterPro" id="IPR001347">
    <property type="entry name" value="SIS_dom"/>
</dbReference>
<dbReference type="GO" id="GO:0003700">
    <property type="term" value="F:DNA-binding transcription factor activity"/>
    <property type="evidence" value="ECO:0007669"/>
    <property type="project" value="InterPro"/>
</dbReference>
<dbReference type="CDD" id="cd05013">
    <property type="entry name" value="SIS_RpiR"/>
    <property type="match status" value="1"/>
</dbReference>
<dbReference type="PANTHER" id="PTHR30514:SF10">
    <property type="entry name" value="MURR_RPIR FAMILY TRANSCRIPTIONAL REGULATOR"/>
    <property type="match status" value="1"/>
</dbReference>
<dbReference type="InterPro" id="IPR035472">
    <property type="entry name" value="RpiR-like_SIS"/>
</dbReference>
<dbReference type="Pfam" id="PF01418">
    <property type="entry name" value="HTH_6"/>
    <property type="match status" value="1"/>
</dbReference>
<evidence type="ECO:0000313" key="6">
    <source>
        <dbReference type="EMBL" id="SDG00651.1"/>
    </source>
</evidence>
<evidence type="ECO:0000259" key="5">
    <source>
        <dbReference type="PROSITE" id="PS51464"/>
    </source>
</evidence>
<gene>
    <name evidence="6" type="ORF">SAMN05421791_102177</name>
</gene>
<dbReference type="GO" id="GO:1901135">
    <property type="term" value="P:carbohydrate derivative metabolic process"/>
    <property type="evidence" value="ECO:0007669"/>
    <property type="project" value="InterPro"/>
</dbReference>
<accession>A0A1G7QQ41</accession>
<dbReference type="InterPro" id="IPR046348">
    <property type="entry name" value="SIS_dom_sf"/>
</dbReference>